<keyword evidence="3" id="KW-1185">Reference proteome</keyword>
<dbReference type="RefSeq" id="WP_052453291.1">
    <property type="nucleotide sequence ID" value="NZ_CP004393.1"/>
</dbReference>
<dbReference type="GO" id="GO:0017168">
    <property type="term" value="F:5-oxoprolinase (ATP-hydrolyzing) activity"/>
    <property type="evidence" value="ECO:0007669"/>
    <property type="project" value="TreeGrafter"/>
</dbReference>
<dbReference type="HOGENOM" id="CLU_020413_1_1_5"/>
<proteinExistence type="predicted"/>
<dbReference type="InterPro" id="IPR045079">
    <property type="entry name" value="Oxoprolinase-like"/>
</dbReference>
<dbReference type="STRING" id="1208324.P73_2840"/>
<dbReference type="OrthoDB" id="9761586at2"/>
<dbReference type="KEGG" id="cid:P73_2840"/>
<evidence type="ECO:0000313" key="3">
    <source>
        <dbReference type="Proteomes" id="UP000031521"/>
    </source>
</evidence>
<dbReference type="AlphaFoldDB" id="A0A0B5E2D1"/>
<dbReference type="EMBL" id="CP004393">
    <property type="protein sequence ID" value="AJE47555.1"/>
    <property type="molecule type" value="Genomic_DNA"/>
</dbReference>
<sequence>MSSVQFDAVSLQILWNRLISAVDEASAILVRTAFSTIVRESHDFAVVVTDVEGQLLAQATQSIPSFIGTLPRTVRHFIEGFGLENIHPGDVMICNDPWQGTGHLPDINLCRPIFVGERLVGFAASTAHAMDVGGRSGSLVMRDIFEEGFQIPRCKLISAGQVDETLVRLLRTNVRAPDQVMGDLWAQMTSLDVAAQRVTELMAEYGLEDLTDLGREILDRSESAMRTAISAMPEGTYRYTVTPDGLTEPFEVNMVITLKDGDCLVDFEDVPPQMDGTSLNVVYAYTFAYTVYGLKSVIAPDLPNNEGVLRPITMTVPEGSILNHRYPCAGFSRNMIGHHLPVASITALAEAVPERVMAPCGVATWAMHQTGTNEKGPYANLFFFNGGYGATCRHDGPSVLSWPSNISGVPVEIMERLAPMRVDYKRLRADSGGRGRFRGGLGLEVAMRVLETSPIEIYLQADRTRSVPEGILGGEAGAVGEIIVNDGEPILGERSLSLSSGDVLTLRTPGAGGYGPAGERDRRMIERDLAEGYVTVRGAGDWV</sequence>
<accession>A0A0B5E2D1</accession>
<dbReference type="InterPro" id="IPR003692">
    <property type="entry name" value="Hydantoinase_B"/>
</dbReference>
<evidence type="ECO:0000259" key="1">
    <source>
        <dbReference type="Pfam" id="PF02538"/>
    </source>
</evidence>
<evidence type="ECO:0000313" key="2">
    <source>
        <dbReference type="EMBL" id="AJE47555.1"/>
    </source>
</evidence>
<dbReference type="PANTHER" id="PTHR11365:SF23">
    <property type="entry name" value="HYPOTHETICAL 5-OXOPROLINASE (EUROFUNG)-RELATED"/>
    <property type="match status" value="1"/>
</dbReference>
<dbReference type="GO" id="GO:0005829">
    <property type="term" value="C:cytosol"/>
    <property type="evidence" value="ECO:0007669"/>
    <property type="project" value="TreeGrafter"/>
</dbReference>
<dbReference type="Proteomes" id="UP000031521">
    <property type="component" value="Chromosome"/>
</dbReference>
<dbReference type="PANTHER" id="PTHR11365">
    <property type="entry name" value="5-OXOPROLINASE RELATED"/>
    <property type="match status" value="1"/>
</dbReference>
<gene>
    <name evidence="2" type="ORF">P73_2840</name>
</gene>
<protein>
    <submittedName>
        <fullName evidence="2">Hydantoinase B</fullName>
    </submittedName>
</protein>
<reference evidence="2 3" key="1">
    <citation type="journal article" date="2014" name="Int. J. Syst. Evol. Microbiol.">
        <title>Celeribacter indicus sp. nov., a polycyclic aromatic hydrocarbon-degrading bacterium from deep-sea sediment and reclassification of Huaishuia halophila as Celeribacter halophilus comb. nov.</title>
        <authorList>
            <person name="Lai Q."/>
            <person name="Cao J."/>
            <person name="Yuan J."/>
            <person name="Li F."/>
            <person name="Shao Z."/>
        </authorList>
    </citation>
    <scope>NUCLEOTIDE SEQUENCE [LARGE SCALE GENOMIC DNA]</scope>
    <source>
        <strain evidence="2">P73</strain>
    </source>
</reference>
<name>A0A0B5E2D1_9RHOB</name>
<organism evidence="2 3">
    <name type="scientific">Celeribacter indicus</name>
    <dbReference type="NCBI Taxonomy" id="1208324"/>
    <lineage>
        <taxon>Bacteria</taxon>
        <taxon>Pseudomonadati</taxon>
        <taxon>Pseudomonadota</taxon>
        <taxon>Alphaproteobacteria</taxon>
        <taxon>Rhodobacterales</taxon>
        <taxon>Roseobacteraceae</taxon>
        <taxon>Celeribacter</taxon>
    </lineage>
</organism>
<dbReference type="Pfam" id="PF02538">
    <property type="entry name" value="Hydantoinase_B"/>
    <property type="match status" value="1"/>
</dbReference>
<feature type="domain" description="Hydantoinase B/oxoprolinase" evidence="1">
    <location>
        <begin position="7"/>
        <end position="516"/>
    </location>
</feature>
<dbReference type="GO" id="GO:0006749">
    <property type="term" value="P:glutathione metabolic process"/>
    <property type="evidence" value="ECO:0007669"/>
    <property type="project" value="TreeGrafter"/>
</dbReference>